<dbReference type="Pfam" id="PF09269">
    <property type="entry name" value="DUF1967"/>
    <property type="match status" value="1"/>
</dbReference>
<comment type="function">
    <text evidence="9">An essential GTPase which binds GTP, GDP and possibly (p)ppGpp with moderate affinity, with high nucleotide exchange rates and a fairly low GTP hydrolysis rate. Plays a role in control of the cell cycle, stress response, ribosome biogenesis and in those bacteria that undergo differentiation, in morphogenesis control.</text>
</comment>
<dbReference type="NCBIfam" id="NF008954">
    <property type="entry name" value="PRK12296.1"/>
    <property type="match status" value="1"/>
</dbReference>
<dbReference type="PROSITE" id="PS00905">
    <property type="entry name" value="GTP1_OBG"/>
    <property type="match status" value="1"/>
</dbReference>
<evidence type="ECO:0000256" key="6">
    <source>
        <dbReference type="ARBA" id="ARBA00022801"/>
    </source>
</evidence>
<accession>A0ABS1IZE9</accession>
<evidence type="ECO:0000256" key="8">
    <source>
        <dbReference type="ARBA" id="ARBA00023134"/>
    </source>
</evidence>
<dbReference type="InterPro" id="IPR031167">
    <property type="entry name" value="G_OBG"/>
</dbReference>
<dbReference type="InterPro" id="IPR036726">
    <property type="entry name" value="GTP1_OBG_dom_sf"/>
</dbReference>
<feature type="domain" description="OCT" evidence="11">
    <location>
        <begin position="350"/>
        <end position="428"/>
    </location>
</feature>
<dbReference type="RefSeq" id="WP_208428769.1">
    <property type="nucleotide sequence ID" value="NZ_JAEPRJ010000001.1"/>
</dbReference>
<dbReference type="Pfam" id="PF01018">
    <property type="entry name" value="GTP1_OBG"/>
    <property type="match status" value="1"/>
</dbReference>
<name>A0ABS1IZE9_9FIRM</name>
<dbReference type="PANTHER" id="PTHR11702">
    <property type="entry name" value="DEVELOPMENTALLY REGULATED GTP-BINDING PROTEIN-RELATED"/>
    <property type="match status" value="1"/>
</dbReference>
<evidence type="ECO:0000256" key="9">
    <source>
        <dbReference type="HAMAP-Rule" id="MF_01454"/>
    </source>
</evidence>
<gene>
    <name evidence="13" type="primary">obgE</name>
    <name evidence="9" type="synonym">obg</name>
    <name evidence="13" type="ORF">JJN12_05660</name>
</gene>
<evidence type="ECO:0000256" key="1">
    <source>
        <dbReference type="ARBA" id="ARBA00001946"/>
    </source>
</evidence>
<dbReference type="InterPro" id="IPR027417">
    <property type="entry name" value="P-loop_NTPase"/>
</dbReference>
<comment type="similarity">
    <text evidence="2 9">Belongs to the TRAFAC class OBG-HflX-like GTPase superfamily. OBG GTPase family.</text>
</comment>
<dbReference type="Proteomes" id="UP000604730">
    <property type="component" value="Unassembled WGS sequence"/>
</dbReference>
<evidence type="ECO:0000313" key="13">
    <source>
        <dbReference type="EMBL" id="MBK5897275.1"/>
    </source>
</evidence>
<evidence type="ECO:0000313" key="14">
    <source>
        <dbReference type="Proteomes" id="UP000604730"/>
    </source>
</evidence>
<feature type="domain" description="OBG-type G" evidence="10">
    <location>
        <begin position="159"/>
        <end position="333"/>
    </location>
</feature>
<dbReference type="EC" id="3.6.5.-" evidence="9"/>
<dbReference type="Gene3D" id="2.70.210.12">
    <property type="entry name" value="GTP1/OBG domain"/>
    <property type="match status" value="1"/>
</dbReference>
<dbReference type="HAMAP" id="MF_01454">
    <property type="entry name" value="GTPase_Obg"/>
    <property type="match status" value="1"/>
</dbReference>
<dbReference type="PANTHER" id="PTHR11702:SF31">
    <property type="entry name" value="MITOCHONDRIAL RIBOSOME-ASSOCIATED GTPASE 2"/>
    <property type="match status" value="1"/>
</dbReference>
<comment type="caution">
    <text evidence="13">The sequence shown here is derived from an EMBL/GenBank/DDBJ whole genome shotgun (WGS) entry which is preliminary data.</text>
</comment>
<dbReference type="Pfam" id="PF01926">
    <property type="entry name" value="MMR_HSR1"/>
    <property type="match status" value="1"/>
</dbReference>
<comment type="cofactor">
    <cofactor evidence="1 9">
        <name>Mg(2+)</name>
        <dbReference type="ChEBI" id="CHEBI:18420"/>
    </cofactor>
</comment>
<evidence type="ECO:0000259" key="10">
    <source>
        <dbReference type="PROSITE" id="PS51710"/>
    </source>
</evidence>
<dbReference type="InterPro" id="IPR014100">
    <property type="entry name" value="GTP-bd_Obg/CgtA"/>
</dbReference>
<dbReference type="NCBIfam" id="TIGR02729">
    <property type="entry name" value="Obg_CgtA"/>
    <property type="match status" value="1"/>
</dbReference>
<feature type="domain" description="Obg" evidence="12">
    <location>
        <begin position="1"/>
        <end position="158"/>
    </location>
</feature>
<organism evidence="13 14">
    <name type="scientific">Catonella massiliensis</name>
    <dbReference type="NCBI Taxonomy" id="2799636"/>
    <lineage>
        <taxon>Bacteria</taxon>
        <taxon>Bacillati</taxon>
        <taxon>Bacillota</taxon>
        <taxon>Clostridia</taxon>
        <taxon>Lachnospirales</taxon>
        <taxon>Lachnospiraceae</taxon>
        <taxon>Catonella</taxon>
    </lineage>
</organism>
<evidence type="ECO:0000259" key="12">
    <source>
        <dbReference type="PROSITE" id="PS51883"/>
    </source>
</evidence>
<dbReference type="PROSITE" id="PS51881">
    <property type="entry name" value="OCT"/>
    <property type="match status" value="1"/>
</dbReference>
<keyword evidence="5 9" id="KW-0547">Nucleotide-binding</keyword>
<feature type="binding site" evidence="9">
    <location>
        <begin position="314"/>
        <end position="316"/>
    </location>
    <ligand>
        <name>GTP</name>
        <dbReference type="ChEBI" id="CHEBI:37565"/>
    </ligand>
</feature>
<dbReference type="Gene3D" id="3.30.300.350">
    <property type="entry name" value="GTP-binding protein OBG, C-terminal domain"/>
    <property type="match status" value="1"/>
</dbReference>
<keyword evidence="7 9" id="KW-0460">Magnesium</keyword>
<dbReference type="InterPro" id="IPR006074">
    <property type="entry name" value="GTP1-OBG_CS"/>
</dbReference>
<dbReference type="NCBIfam" id="NF008956">
    <property type="entry name" value="PRK12299.1"/>
    <property type="match status" value="1"/>
</dbReference>
<dbReference type="InterPro" id="IPR006073">
    <property type="entry name" value="GTP-bd"/>
</dbReference>
<dbReference type="EMBL" id="JAEPRJ010000001">
    <property type="protein sequence ID" value="MBK5897275.1"/>
    <property type="molecule type" value="Genomic_DNA"/>
</dbReference>
<dbReference type="SUPFAM" id="SSF52540">
    <property type="entry name" value="P-loop containing nucleoside triphosphate hydrolases"/>
    <property type="match status" value="1"/>
</dbReference>
<dbReference type="InterPro" id="IPR006169">
    <property type="entry name" value="GTP1_OBG_dom"/>
</dbReference>
<keyword evidence="8 9" id="KW-0342">GTP-binding</keyword>
<comment type="subunit">
    <text evidence="9">Monomer.</text>
</comment>
<evidence type="ECO:0000256" key="4">
    <source>
        <dbReference type="ARBA" id="ARBA00022723"/>
    </source>
</evidence>
<feature type="binding site" evidence="9">
    <location>
        <position position="172"/>
    </location>
    <ligand>
        <name>Mg(2+)</name>
        <dbReference type="ChEBI" id="CHEBI:18420"/>
    </ligand>
</feature>
<dbReference type="CDD" id="cd01898">
    <property type="entry name" value="Obg"/>
    <property type="match status" value="1"/>
</dbReference>
<dbReference type="InterPro" id="IPR045086">
    <property type="entry name" value="OBG_GTPase"/>
</dbReference>
<dbReference type="InterPro" id="IPR015349">
    <property type="entry name" value="OCT_dom"/>
</dbReference>
<feature type="binding site" evidence="9">
    <location>
        <begin position="282"/>
        <end position="285"/>
    </location>
    <ligand>
        <name>GTP</name>
        <dbReference type="ChEBI" id="CHEBI:37565"/>
    </ligand>
</feature>
<dbReference type="Gene3D" id="3.40.50.300">
    <property type="entry name" value="P-loop containing nucleotide triphosphate hydrolases"/>
    <property type="match status" value="1"/>
</dbReference>
<keyword evidence="3 9" id="KW-0963">Cytoplasm</keyword>
<proteinExistence type="inferred from homology"/>
<dbReference type="SUPFAM" id="SSF102741">
    <property type="entry name" value="Obg GTP-binding protein C-terminal domain"/>
    <property type="match status" value="1"/>
</dbReference>
<dbReference type="PROSITE" id="PS51710">
    <property type="entry name" value="G_OBG"/>
    <property type="match status" value="1"/>
</dbReference>
<evidence type="ECO:0000256" key="7">
    <source>
        <dbReference type="ARBA" id="ARBA00022842"/>
    </source>
</evidence>
<dbReference type="InterPro" id="IPR036346">
    <property type="entry name" value="GTP-bd_prot_GTP1/OBG_C_sf"/>
</dbReference>
<feature type="binding site" evidence="9">
    <location>
        <begin position="212"/>
        <end position="215"/>
    </location>
    <ligand>
        <name>GTP</name>
        <dbReference type="ChEBI" id="CHEBI:37565"/>
    </ligand>
</feature>
<evidence type="ECO:0000256" key="5">
    <source>
        <dbReference type="ARBA" id="ARBA00022741"/>
    </source>
</evidence>
<evidence type="ECO:0000259" key="11">
    <source>
        <dbReference type="PROSITE" id="PS51881"/>
    </source>
</evidence>
<dbReference type="PRINTS" id="PR00326">
    <property type="entry name" value="GTP1OBG"/>
</dbReference>
<dbReference type="NCBIfam" id="NF008955">
    <property type="entry name" value="PRK12297.1"/>
    <property type="match status" value="1"/>
</dbReference>
<keyword evidence="14" id="KW-1185">Reference proteome</keyword>
<keyword evidence="6 9" id="KW-0378">Hydrolase</keyword>
<feature type="binding site" evidence="9">
    <location>
        <position position="192"/>
    </location>
    <ligand>
        <name>Mg(2+)</name>
        <dbReference type="ChEBI" id="CHEBI:18420"/>
    </ligand>
</feature>
<dbReference type="SUPFAM" id="SSF82051">
    <property type="entry name" value="Obg GTP-binding protein N-terminal domain"/>
    <property type="match status" value="1"/>
</dbReference>
<feature type="binding site" evidence="9">
    <location>
        <begin position="190"/>
        <end position="194"/>
    </location>
    <ligand>
        <name>GTP</name>
        <dbReference type="ChEBI" id="CHEBI:37565"/>
    </ligand>
</feature>
<sequence length="428" mass="46786">MFADSAKIYVKSGNGGNGHVSFRRELFVAAGGPDGGDGGDGGDVIFEVDKNINTLNEFRYVRKYYAKDGDEGGRRRCHGKDGEDIIIKVPEGTVVKEAESGKVIVDMSGDNQREVILKGGKGGKGNMNYATPTMQVPTYAQPGKPGIELTLILELKLIADVGLVGYPNVGKSTILSRCTNAKPKIANYHFTTLHPNLGVVDLGGGAGFVIADIPGLIEGASEGVGLGHQFLRHIERTRIIVHVVDISGSEGRDPIEDIKNINKELGNYNPELLKTPQIIAANKMDLFYGDEADEKLKEFHEAFDGENIPIYPISAVSGKGIKELLYAVNDILKTLDRTPVIFHKEFDASDLVIDESPLEITKVKEGEYLVKGSKIDKMLGYTNLDDEKGFAFFQKFLRDQGVIDRLEELGIEEGDLVNLGDLSFDYYK</sequence>
<comment type="subcellular location">
    <subcellularLocation>
        <location evidence="9">Cytoplasm</location>
    </subcellularLocation>
</comment>
<keyword evidence="4 9" id="KW-0479">Metal-binding</keyword>
<evidence type="ECO:0000256" key="2">
    <source>
        <dbReference type="ARBA" id="ARBA00007699"/>
    </source>
</evidence>
<evidence type="ECO:0000256" key="3">
    <source>
        <dbReference type="ARBA" id="ARBA00022490"/>
    </source>
</evidence>
<dbReference type="PROSITE" id="PS51883">
    <property type="entry name" value="OBG"/>
    <property type="match status" value="1"/>
</dbReference>
<feature type="binding site" evidence="9">
    <location>
        <begin position="165"/>
        <end position="172"/>
    </location>
    <ligand>
        <name>GTP</name>
        <dbReference type="ChEBI" id="CHEBI:37565"/>
    </ligand>
</feature>
<protein>
    <recommendedName>
        <fullName evidence="9">GTPase Obg</fullName>
        <ecNumber evidence="9">3.6.5.-</ecNumber>
    </recommendedName>
    <alternativeName>
        <fullName evidence="9">GTP-binding protein Obg</fullName>
    </alternativeName>
</protein>
<reference evidence="13 14" key="1">
    <citation type="submission" date="2021-01" db="EMBL/GenBank/DDBJ databases">
        <title>Isolation and description of Catonella massiliensis sp. nov., a novel Catonella species, isolated from a stable periodontitis subject.</title>
        <authorList>
            <person name="Antezack A."/>
            <person name="Boxberger M."/>
            <person name="La Scola B."/>
            <person name="Monnet-Corti V."/>
        </authorList>
    </citation>
    <scope>NUCLEOTIDE SEQUENCE [LARGE SCALE GENOMIC DNA]</scope>
    <source>
        <strain evidence="13 14">Marseille-Q4567</strain>
    </source>
</reference>
<dbReference type="NCBIfam" id="TIGR03595">
    <property type="entry name" value="Obg_CgtA_exten"/>
    <property type="match status" value="1"/>
</dbReference>